<reference evidence="2 3" key="1">
    <citation type="submission" date="2013-07" db="EMBL/GenBank/DDBJ databases">
        <title>Completed genome of Sphingomonas sanxanigenens NX02.</title>
        <authorList>
            <person name="Ma T."/>
            <person name="Huang H."/>
            <person name="Wu M."/>
            <person name="Li X."/>
            <person name="Li G."/>
        </authorList>
    </citation>
    <scope>NUCLEOTIDE SEQUENCE [LARGE SCALE GENOMIC DNA]</scope>
    <source>
        <strain evidence="2 3">NX02</strain>
    </source>
</reference>
<gene>
    <name evidence="2" type="ORF">NX02_07510</name>
</gene>
<dbReference type="HOGENOM" id="CLU_1219085_0_0_5"/>
<accession>W0A9S2</accession>
<keyword evidence="3" id="KW-1185">Reference proteome</keyword>
<protein>
    <submittedName>
        <fullName evidence="2">Uncharacterized protein</fullName>
    </submittedName>
</protein>
<evidence type="ECO:0000313" key="3">
    <source>
        <dbReference type="Proteomes" id="UP000018851"/>
    </source>
</evidence>
<dbReference type="AlphaFoldDB" id="W0A9S2"/>
<dbReference type="KEGG" id="ssan:NX02_07510"/>
<proteinExistence type="predicted"/>
<sequence length="227" mass="23885">MQRGAIGVLFAQSQDRLVLSAVVLALALASTEPSSAVEDAAPPTISSQEVAGCGVAPGRVAIGFDKDLDEEAIQIAKGSDPLNDKVLTCLAEASVRSDMLVLFEDAALETRYRDIYWPMVQQRQHDMAVRWLTEHDLIKGLPQPAEGRPLDDYARAVESHCGIGLGTMLKAQGTDVVTLDPAAMTDPAIGGRVECVMHVVAAATPPGAVMLGFTGNGVGGPAEPLER</sequence>
<keyword evidence="1" id="KW-0732">Signal</keyword>
<evidence type="ECO:0000313" key="2">
    <source>
        <dbReference type="EMBL" id="AHE53227.1"/>
    </source>
</evidence>
<organism evidence="2 3">
    <name type="scientific">Sphingomonas sanxanigenens DSM 19645 = NX02</name>
    <dbReference type="NCBI Taxonomy" id="1123269"/>
    <lineage>
        <taxon>Bacteria</taxon>
        <taxon>Pseudomonadati</taxon>
        <taxon>Pseudomonadota</taxon>
        <taxon>Alphaproteobacteria</taxon>
        <taxon>Sphingomonadales</taxon>
        <taxon>Sphingomonadaceae</taxon>
        <taxon>Sphingomonas</taxon>
    </lineage>
</organism>
<dbReference type="EMBL" id="CP006644">
    <property type="protein sequence ID" value="AHE53227.1"/>
    <property type="molecule type" value="Genomic_DNA"/>
</dbReference>
<dbReference type="Proteomes" id="UP000018851">
    <property type="component" value="Chromosome"/>
</dbReference>
<dbReference type="PATRIC" id="fig|1123269.5.peg.1460"/>
<evidence type="ECO:0000256" key="1">
    <source>
        <dbReference type="SAM" id="SignalP"/>
    </source>
</evidence>
<name>W0A9S2_9SPHN</name>
<feature type="chain" id="PRO_5004785369" evidence="1">
    <location>
        <begin position="37"/>
        <end position="227"/>
    </location>
</feature>
<dbReference type="STRING" id="1123269.NX02_07510"/>
<feature type="signal peptide" evidence="1">
    <location>
        <begin position="1"/>
        <end position="36"/>
    </location>
</feature>